<feature type="transmembrane region" description="Helical" evidence="1">
    <location>
        <begin position="86"/>
        <end position="113"/>
    </location>
</feature>
<feature type="transmembrane region" description="Helical" evidence="1">
    <location>
        <begin position="212"/>
        <end position="232"/>
    </location>
</feature>
<accession>A0A7J5UKB7</accession>
<dbReference type="Pfam" id="PF20401">
    <property type="entry name" value="Rhomboid_2"/>
    <property type="match status" value="1"/>
</dbReference>
<dbReference type="InterPro" id="IPR046862">
    <property type="entry name" value="Rhomboid_2"/>
</dbReference>
<comment type="caution">
    <text evidence="2">The sequence shown here is derived from an EMBL/GenBank/DDBJ whole genome shotgun (WGS) entry which is preliminary data.</text>
</comment>
<keyword evidence="1" id="KW-0472">Membrane</keyword>
<reference evidence="2 3" key="1">
    <citation type="submission" date="2019-10" db="EMBL/GenBank/DDBJ databases">
        <title>Georgenia wutianyii sp. nov. and Georgenia yuyongxinii sp. nov. isolated from plateau pika (Ochotona curzoniae) in the Qinghai-Tibet plateau of China.</title>
        <authorList>
            <person name="Tian Z."/>
        </authorList>
    </citation>
    <scope>NUCLEOTIDE SEQUENCE [LARGE SCALE GENOMIC DNA]</scope>
    <source>
        <strain evidence="2 3">DSM 21501</strain>
    </source>
</reference>
<keyword evidence="1" id="KW-0812">Transmembrane</keyword>
<gene>
    <name evidence="2" type="ORF">GB883_17640</name>
</gene>
<proteinExistence type="predicted"/>
<feature type="transmembrane region" description="Helical" evidence="1">
    <location>
        <begin position="183"/>
        <end position="200"/>
    </location>
</feature>
<protein>
    <recommendedName>
        <fullName evidence="4">Rhomboid family intramembrane serine protease</fullName>
    </recommendedName>
</protein>
<dbReference type="AlphaFoldDB" id="A0A7J5UKB7"/>
<keyword evidence="3" id="KW-1185">Reference proteome</keyword>
<evidence type="ECO:0000313" key="2">
    <source>
        <dbReference type="EMBL" id="KAE8762776.1"/>
    </source>
</evidence>
<evidence type="ECO:0000313" key="3">
    <source>
        <dbReference type="Proteomes" id="UP000451860"/>
    </source>
</evidence>
<evidence type="ECO:0000256" key="1">
    <source>
        <dbReference type="SAM" id="Phobius"/>
    </source>
</evidence>
<evidence type="ECO:0008006" key="4">
    <source>
        <dbReference type="Google" id="ProtNLM"/>
    </source>
</evidence>
<dbReference type="EMBL" id="WHJE01000125">
    <property type="protein sequence ID" value="KAE8762776.1"/>
    <property type="molecule type" value="Genomic_DNA"/>
</dbReference>
<dbReference type="RefSeq" id="WP_152202827.1">
    <property type="nucleotide sequence ID" value="NZ_VUKF01000019.1"/>
</dbReference>
<feature type="transmembrane region" description="Helical" evidence="1">
    <location>
        <begin position="45"/>
        <end position="66"/>
    </location>
</feature>
<feature type="transmembrane region" description="Helical" evidence="1">
    <location>
        <begin position="125"/>
        <end position="147"/>
    </location>
</feature>
<dbReference type="OrthoDB" id="4827451at2"/>
<organism evidence="2 3">
    <name type="scientific">Georgenia thermotolerans</name>
    <dbReference type="NCBI Taxonomy" id="527326"/>
    <lineage>
        <taxon>Bacteria</taxon>
        <taxon>Bacillati</taxon>
        <taxon>Actinomycetota</taxon>
        <taxon>Actinomycetes</taxon>
        <taxon>Micrococcales</taxon>
        <taxon>Bogoriellaceae</taxon>
        <taxon>Georgenia</taxon>
    </lineage>
</organism>
<feature type="transmembrane region" description="Helical" evidence="1">
    <location>
        <begin position="159"/>
        <end position="177"/>
    </location>
</feature>
<dbReference type="Proteomes" id="UP000451860">
    <property type="component" value="Unassembled WGS sequence"/>
</dbReference>
<keyword evidence="1" id="KW-1133">Transmembrane helix</keyword>
<name>A0A7J5UKB7_9MICO</name>
<sequence>MGASTRRMAGEPWRARAGPAVARAWHDARRTARAAVQLVLSSDLALGYAAVVAAVTIVLQLVPAEVRADVVARCSTNIANLRDRPVFVLVVSAFVVPNLAGLLQLPVLMLVYATGQRWVGRAGTVLAAGFGHVGATLLVATLIASGITHGRLAESVAQASDVGVSYGVACLAGFVVSRVPPRWRGVYVAALAGFYAGPLLRHQTFTDVGHVTALLLGLALALLAARVARAALATGPHDQV</sequence>